<feature type="transmembrane region" description="Helical" evidence="1">
    <location>
        <begin position="181"/>
        <end position="202"/>
    </location>
</feature>
<gene>
    <name evidence="2" type="ORF">SAMN05428953_10288</name>
</gene>
<feature type="transmembrane region" description="Helical" evidence="1">
    <location>
        <begin position="147"/>
        <end position="169"/>
    </location>
</feature>
<dbReference type="AlphaFoldDB" id="A0A1G8KYW4"/>
<accession>A0A1G8KYW4</accession>
<proteinExistence type="predicted"/>
<feature type="transmembrane region" description="Helical" evidence="1">
    <location>
        <begin position="57"/>
        <end position="81"/>
    </location>
</feature>
<dbReference type="Proteomes" id="UP000198894">
    <property type="component" value="Unassembled WGS sequence"/>
</dbReference>
<keyword evidence="1" id="KW-0812">Transmembrane</keyword>
<feature type="transmembrane region" description="Helical" evidence="1">
    <location>
        <begin position="388"/>
        <end position="411"/>
    </location>
</feature>
<keyword evidence="1" id="KW-1133">Transmembrane helix</keyword>
<keyword evidence="3" id="KW-1185">Reference proteome</keyword>
<organism evidence="2 3">
    <name type="scientific">Mesorhizobium muleiense</name>
    <dbReference type="NCBI Taxonomy" id="1004279"/>
    <lineage>
        <taxon>Bacteria</taxon>
        <taxon>Pseudomonadati</taxon>
        <taxon>Pseudomonadota</taxon>
        <taxon>Alphaproteobacteria</taxon>
        <taxon>Hyphomicrobiales</taxon>
        <taxon>Phyllobacteriaceae</taxon>
        <taxon>Mesorhizobium</taxon>
    </lineage>
</organism>
<dbReference type="EMBL" id="FNEE01000002">
    <property type="protein sequence ID" value="SDI48715.1"/>
    <property type="molecule type" value="Genomic_DNA"/>
</dbReference>
<feature type="transmembrane region" description="Helical" evidence="1">
    <location>
        <begin position="255"/>
        <end position="275"/>
    </location>
</feature>
<protein>
    <submittedName>
        <fullName evidence="2">Uncharacterized protein</fullName>
    </submittedName>
</protein>
<evidence type="ECO:0000313" key="2">
    <source>
        <dbReference type="EMBL" id="SDI48715.1"/>
    </source>
</evidence>
<keyword evidence="1" id="KW-0472">Membrane</keyword>
<feature type="transmembrane region" description="Helical" evidence="1">
    <location>
        <begin position="102"/>
        <end position="124"/>
    </location>
</feature>
<evidence type="ECO:0000313" key="3">
    <source>
        <dbReference type="Proteomes" id="UP000198894"/>
    </source>
</evidence>
<name>A0A1G8KYW4_9HYPH</name>
<feature type="transmembrane region" description="Helical" evidence="1">
    <location>
        <begin position="318"/>
        <end position="340"/>
    </location>
</feature>
<reference evidence="3" key="1">
    <citation type="submission" date="2016-10" db="EMBL/GenBank/DDBJ databases">
        <authorList>
            <person name="Varghese N."/>
            <person name="Submissions S."/>
        </authorList>
    </citation>
    <scope>NUCLEOTIDE SEQUENCE [LARGE SCALE GENOMIC DNA]</scope>
    <source>
        <strain evidence="3">CGMCC 1.11022</strain>
    </source>
</reference>
<feature type="transmembrane region" description="Helical" evidence="1">
    <location>
        <begin position="26"/>
        <end position="51"/>
    </location>
</feature>
<sequence>MTTAIEDIFRPLALTARLLVQCWPQLLLVGCLGMIARGLLLQGAVTVGLQFPLGGMVMLSLVVLAKLTVLVMMFVVLRPHMPAVAALRQKAKKALDETKREPVLAITAAAILPFFAYYAAWGFLGDTVREYSRMALAQADFGKSVDIFAILQSSGVALSIVICWLVRFAAKRLNARASHPYWRLLIVATDATWIFIGLYALGVWKDQLIRWLGAGAALQQLSLDLLAPVSQAAAAGQFVPVEFQPLPFGEQLQNLFFFALLPIVWLVMAAIINGYELAAPAASGPAPSRATSWQKWLKDFTSHFVGGYRSRYSPVWTCVKLTLSAGLATLVTFVIAYQAISWAGAWAWYGLTRLIGAHDLGTWQVFADAISLFIGSPSELDGGILLDAVRVALLAAVLETAVAMAGAANGVRSAAR</sequence>
<evidence type="ECO:0000256" key="1">
    <source>
        <dbReference type="SAM" id="Phobius"/>
    </source>
</evidence>